<dbReference type="EC" id="4.1.1.20" evidence="6 7"/>
<dbReference type="InterPro" id="IPR022653">
    <property type="entry name" value="De-COase2_pyr-phos_BS"/>
</dbReference>
<dbReference type="AlphaFoldDB" id="A0A495JV33"/>
<dbReference type="Gene3D" id="3.20.20.10">
    <property type="entry name" value="Alanine racemase"/>
    <property type="match status" value="1"/>
</dbReference>
<dbReference type="SUPFAM" id="SSF50621">
    <property type="entry name" value="Alanine racemase C-terminal domain-like"/>
    <property type="match status" value="1"/>
</dbReference>
<dbReference type="OrthoDB" id="9802241at2"/>
<name>A0A495JV33_9ACTN</name>
<evidence type="ECO:0000256" key="5">
    <source>
        <dbReference type="ARBA" id="ARBA00023239"/>
    </source>
</evidence>
<dbReference type="Pfam" id="PF02784">
    <property type="entry name" value="Orn_Arg_deC_N"/>
    <property type="match status" value="1"/>
</dbReference>
<dbReference type="PRINTS" id="PR01181">
    <property type="entry name" value="DAPDCRBXLASE"/>
</dbReference>
<dbReference type="Gene3D" id="2.40.37.10">
    <property type="entry name" value="Lyase, Ornithine Decarboxylase, Chain A, domain 1"/>
    <property type="match status" value="1"/>
</dbReference>
<dbReference type="PANTHER" id="PTHR43727">
    <property type="entry name" value="DIAMINOPIMELATE DECARBOXYLASE"/>
    <property type="match status" value="1"/>
</dbReference>
<dbReference type="RefSeq" id="WP_121160418.1">
    <property type="nucleotide sequence ID" value="NZ_RBKT01000001.1"/>
</dbReference>
<comment type="pathway">
    <text evidence="7">Amino-acid biosynthesis; L-lysine biosynthesis via DAP pathway; L-lysine from DL-2,6-diaminopimelate: step 1/1.</text>
</comment>
<gene>
    <name evidence="9" type="ORF">BDK92_6859</name>
</gene>
<dbReference type="GO" id="GO:0009089">
    <property type="term" value="P:lysine biosynthetic process via diaminopimelate"/>
    <property type="evidence" value="ECO:0007669"/>
    <property type="project" value="UniProtKB-UniRule"/>
</dbReference>
<dbReference type="EMBL" id="RBKT01000001">
    <property type="protein sequence ID" value="RKR92418.1"/>
    <property type="molecule type" value="Genomic_DNA"/>
</dbReference>
<evidence type="ECO:0000259" key="8">
    <source>
        <dbReference type="Pfam" id="PF02784"/>
    </source>
</evidence>
<comment type="cofactor">
    <cofactor evidence="1 7">
        <name>pyridoxal 5'-phosphate</name>
        <dbReference type="ChEBI" id="CHEBI:597326"/>
    </cofactor>
</comment>
<comment type="catalytic activity">
    <reaction evidence="7">
        <text>meso-2,6-diaminopimelate + H(+) = L-lysine + CO2</text>
        <dbReference type="Rhea" id="RHEA:15101"/>
        <dbReference type="ChEBI" id="CHEBI:15378"/>
        <dbReference type="ChEBI" id="CHEBI:16526"/>
        <dbReference type="ChEBI" id="CHEBI:32551"/>
        <dbReference type="ChEBI" id="CHEBI:57791"/>
        <dbReference type="EC" id="4.1.1.20"/>
    </reaction>
</comment>
<dbReference type="GO" id="GO:0008836">
    <property type="term" value="F:diaminopimelate decarboxylase activity"/>
    <property type="evidence" value="ECO:0007669"/>
    <property type="project" value="UniProtKB-UniRule"/>
</dbReference>
<protein>
    <recommendedName>
        <fullName evidence="6 7">Diaminopimelate decarboxylase</fullName>
        <ecNumber evidence="6 7">4.1.1.20</ecNumber>
    </recommendedName>
</protein>
<organism evidence="9 10">
    <name type="scientific">Micromonospora pisi</name>
    <dbReference type="NCBI Taxonomy" id="589240"/>
    <lineage>
        <taxon>Bacteria</taxon>
        <taxon>Bacillati</taxon>
        <taxon>Actinomycetota</taxon>
        <taxon>Actinomycetes</taxon>
        <taxon>Micromonosporales</taxon>
        <taxon>Micromonosporaceae</taxon>
        <taxon>Micromonospora</taxon>
    </lineage>
</organism>
<dbReference type="InterPro" id="IPR009006">
    <property type="entry name" value="Ala_racemase/Decarboxylase_C"/>
</dbReference>
<dbReference type="PANTHER" id="PTHR43727:SF2">
    <property type="entry name" value="GROUP IV DECARBOXYLASE"/>
    <property type="match status" value="1"/>
</dbReference>
<proteinExistence type="predicted"/>
<feature type="domain" description="Orn/DAP/Arg decarboxylase 2 N-terminal" evidence="8">
    <location>
        <begin position="59"/>
        <end position="313"/>
    </location>
</feature>
<dbReference type="InterPro" id="IPR029066">
    <property type="entry name" value="PLP-binding_barrel"/>
</dbReference>
<keyword evidence="3" id="KW-0663">Pyridoxal phosphate</keyword>
<dbReference type="UniPathway" id="UPA00034">
    <property type="reaction ID" value="UER00027"/>
</dbReference>
<reference evidence="9 10" key="1">
    <citation type="submission" date="2018-10" db="EMBL/GenBank/DDBJ databases">
        <title>Sequencing the genomes of 1000 actinobacteria strains.</title>
        <authorList>
            <person name="Klenk H.-P."/>
        </authorList>
    </citation>
    <scope>NUCLEOTIDE SEQUENCE [LARGE SCALE GENOMIC DNA]</scope>
    <source>
        <strain evidence="9 10">DSM 45175</strain>
    </source>
</reference>
<evidence type="ECO:0000256" key="7">
    <source>
        <dbReference type="RuleBase" id="RU003738"/>
    </source>
</evidence>
<evidence type="ECO:0000256" key="3">
    <source>
        <dbReference type="ARBA" id="ARBA00022898"/>
    </source>
</evidence>
<evidence type="ECO:0000256" key="6">
    <source>
        <dbReference type="NCBIfam" id="TIGR01048"/>
    </source>
</evidence>
<keyword evidence="10" id="KW-1185">Reference proteome</keyword>
<dbReference type="PRINTS" id="PR01179">
    <property type="entry name" value="ODADCRBXLASE"/>
</dbReference>
<keyword evidence="5 7" id="KW-0456">Lyase</keyword>
<evidence type="ECO:0000313" key="10">
    <source>
        <dbReference type="Proteomes" id="UP000277671"/>
    </source>
</evidence>
<dbReference type="InterPro" id="IPR002986">
    <property type="entry name" value="DAP_deCOOHase_LysA"/>
</dbReference>
<accession>A0A495JV33</accession>
<comment type="caution">
    <text evidence="9">The sequence shown here is derived from an EMBL/GenBank/DDBJ whole genome shotgun (WGS) entry which is preliminary data.</text>
</comment>
<evidence type="ECO:0000313" key="9">
    <source>
        <dbReference type="EMBL" id="RKR92418.1"/>
    </source>
</evidence>
<dbReference type="CDD" id="cd06828">
    <property type="entry name" value="PLPDE_III_DapDC"/>
    <property type="match status" value="1"/>
</dbReference>
<dbReference type="SUPFAM" id="SSF51419">
    <property type="entry name" value="PLP-binding barrel"/>
    <property type="match status" value="1"/>
</dbReference>
<dbReference type="PROSITE" id="PS00878">
    <property type="entry name" value="ODR_DC_2_1"/>
    <property type="match status" value="1"/>
</dbReference>
<evidence type="ECO:0000256" key="1">
    <source>
        <dbReference type="ARBA" id="ARBA00001933"/>
    </source>
</evidence>
<keyword evidence="2 7" id="KW-0210">Decarboxylase</keyword>
<keyword evidence="4 7" id="KW-0457">Lysine biosynthesis</keyword>
<sequence length="465" mass="49263">MTLAELIPSLRTSLPAHLSGQVWPSMAHRDDHGEISVGEVHLGELAEEFGTPTYVLDEADVRQRCREYATAFGPGNVVYAAKALTCRGLLRWIAEEGLSLGVHSAGQLATAAAVGFPADRIVLQGDAKSPIDLTAALEYGVGTIVIESSSEIPRLAALLTRRQRVLLRVLPDWDTGRVDTMSMLPAAPVTDRFGVPAAGTSLDEMVRRITDQPMLELVGLDFFLGSQTSRFGGYERAISHLVATMAALAQRHGTQLSEINIGGGHAVPGTDTDGQFALEAFASRARKVLRVACDEHNLPVPRLGVAPGRAIVARAGVALYRVLAVRRDPDGHQLVAVDGGLSDNPRPALYGARYTAVLLGRLSRAQEQRTTVVGRHDESGDVLVQDAPLPGDLRAGDLLAIPCSGAYQLSLASNYNLVPRPPLVAVNAGRAQVLVRGETVEDVLARDLDPAAPPAVATAGPTGGR</sequence>
<keyword evidence="4 7" id="KW-0028">Amino-acid biosynthesis</keyword>
<dbReference type="InterPro" id="IPR000183">
    <property type="entry name" value="Orn/DAP/Arg_de-COase"/>
</dbReference>
<dbReference type="Proteomes" id="UP000277671">
    <property type="component" value="Unassembled WGS sequence"/>
</dbReference>
<evidence type="ECO:0000256" key="4">
    <source>
        <dbReference type="ARBA" id="ARBA00023154"/>
    </source>
</evidence>
<dbReference type="NCBIfam" id="TIGR01048">
    <property type="entry name" value="lysA"/>
    <property type="match status" value="1"/>
</dbReference>
<dbReference type="InterPro" id="IPR022644">
    <property type="entry name" value="De-COase2_N"/>
</dbReference>
<evidence type="ECO:0000256" key="2">
    <source>
        <dbReference type="ARBA" id="ARBA00022793"/>
    </source>
</evidence>